<feature type="compositionally biased region" description="Basic and acidic residues" evidence="2">
    <location>
        <begin position="180"/>
        <end position="192"/>
    </location>
</feature>
<evidence type="ECO:0000313" key="6">
    <source>
        <dbReference type="EMBL" id="PTI30039.1"/>
    </source>
</evidence>
<evidence type="ECO:0000259" key="4">
    <source>
        <dbReference type="Pfam" id="PF04650"/>
    </source>
</evidence>
<comment type="caution">
    <text evidence="6">The sequence shown here is derived from an EMBL/GenBank/DDBJ whole genome shotgun (WGS) entry which is preliminary data.</text>
</comment>
<dbReference type="NCBIfam" id="TIGR01168">
    <property type="entry name" value="YSIRK_signal"/>
    <property type="match status" value="1"/>
</dbReference>
<feature type="compositionally biased region" description="Basic and acidic residues" evidence="2">
    <location>
        <begin position="97"/>
        <end position="138"/>
    </location>
</feature>
<protein>
    <recommendedName>
        <fullName evidence="8">YSIRK-type signal peptide-containing protein</fullName>
    </recommendedName>
</protein>
<dbReference type="Gene3D" id="2.60.40.10">
    <property type="entry name" value="Immunoglobulins"/>
    <property type="match status" value="3"/>
</dbReference>
<dbReference type="Pfam" id="PF04650">
    <property type="entry name" value="YSIRK_signal"/>
    <property type="match status" value="1"/>
</dbReference>
<feature type="compositionally biased region" description="Acidic residues" evidence="2">
    <location>
        <begin position="193"/>
        <end position="217"/>
    </location>
</feature>
<feature type="domain" description="Atypical Rib" evidence="5">
    <location>
        <begin position="229"/>
        <end position="295"/>
    </location>
</feature>
<evidence type="ECO:0000256" key="1">
    <source>
        <dbReference type="ARBA" id="ARBA00022729"/>
    </source>
</evidence>
<feature type="region of interest" description="Disordered" evidence="2">
    <location>
        <begin position="1020"/>
        <end position="1050"/>
    </location>
</feature>
<keyword evidence="3" id="KW-1133">Transmembrane helix</keyword>
<dbReference type="InterPro" id="IPR013783">
    <property type="entry name" value="Ig-like_fold"/>
</dbReference>
<keyword evidence="3" id="KW-0472">Membrane</keyword>
<feature type="compositionally biased region" description="Basic and acidic residues" evidence="2">
    <location>
        <begin position="161"/>
        <end position="171"/>
    </location>
</feature>
<dbReference type="Proteomes" id="UP000241209">
    <property type="component" value="Unassembled WGS sequence"/>
</dbReference>
<dbReference type="EMBL" id="PZFK01000008">
    <property type="protein sequence ID" value="PTI30039.1"/>
    <property type="molecule type" value="Genomic_DNA"/>
</dbReference>
<dbReference type="Gene3D" id="3.10.20.890">
    <property type="match status" value="1"/>
</dbReference>
<dbReference type="AlphaFoldDB" id="A0A2T4PUF3"/>
<keyword evidence="3" id="KW-0812">Transmembrane</keyword>
<accession>A0A2T4PUF3</accession>
<dbReference type="InterPro" id="IPR044024">
    <property type="entry name" value="aRib"/>
</dbReference>
<feature type="region of interest" description="Disordered" evidence="2">
    <location>
        <begin position="55"/>
        <end position="223"/>
    </location>
</feature>
<reference evidence="6 7" key="1">
    <citation type="journal article" date="2016" name="Front. Microbiol.">
        <title>Comprehensive Phylogenetic Analysis of Bovine Non-aureus Staphylococci Species Based on Whole-Genome Sequencing.</title>
        <authorList>
            <person name="Naushad S."/>
            <person name="Barkema H.W."/>
            <person name="Luby C."/>
            <person name="Condas L.A."/>
            <person name="Nobrega D.B."/>
            <person name="Carson D.A."/>
            <person name="De Buck J."/>
        </authorList>
    </citation>
    <scope>NUCLEOTIDE SEQUENCE [LARGE SCALE GENOMIC DNA]</scope>
    <source>
        <strain evidence="6 7">SNUC 2204</strain>
    </source>
</reference>
<keyword evidence="1" id="KW-0732">Signal</keyword>
<evidence type="ECO:0000259" key="5">
    <source>
        <dbReference type="Pfam" id="PF18938"/>
    </source>
</evidence>
<proteinExistence type="predicted"/>
<evidence type="ECO:0008006" key="8">
    <source>
        <dbReference type="Google" id="ProtNLM"/>
    </source>
</evidence>
<name>A0A2T4PUF3_9STAP</name>
<evidence type="ECO:0000256" key="3">
    <source>
        <dbReference type="SAM" id="Phobius"/>
    </source>
</evidence>
<dbReference type="Pfam" id="PF18938">
    <property type="entry name" value="aRib"/>
    <property type="match status" value="1"/>
</dbReference>
<organism evidence="6 7">
    <name type="scientific">Mammaliicoccus vitulinus</name>
    <dbReference type="NCBI Taxonomy" id="71237"/>
    <lineage>
        <taxon>Bacteria</taxon>
        <taxon>Bacillati</taxon>
        <taxon>Bacillota</taxon>
        <taxon>Bacilli</taxon>
        <taxon>Bacillales</taxon>
        <taxon>Staphylococcaceae</taxon>
        <taxon>Mammaliicoccus</taxon>
    </lineage>
</organism>
<feature type="transmembrane region" description="Helical" evidence="3">
    <location>
        <begin position="12"/>
        <end position="32"/>
    </location>
</feature>
<dbReference type="InterPro" id="IPR005877">
    <property type="entry name" value="YSIRK_signal_dom"/>
</dbReference>
<feature type="domain" description="YSIRK Gram-positive signal peptide" evidence="4">
    <location>
        <begin position="7"/>
        <end position="30"/>
    </location>
</feature>
<evidence type="ECO:0000313" key="7">
    <source>
        <dbReference type="Proteomes" id="UP000241209"/>
    </source>
</evidence>
<feature type="compositionally biased region" description="Polar residues" evidence="2">
    <location>
        <begin position="78"/>
        <end position="90"/>
    </location>
</feature>
<feature type="region of interest" description="Disordered" evidence="2">
    <location>
        <begin position="1079"/>
        <end position="1143"/>
    </location>
</feature>
<sequence length="1143" mass="124904">MDKQRRLQKFSIRKYTVGTCSILIGTLIFLGVPTHDAFASENDANILKHEDSLNDKGKDVVEDNTNNSDSANKDKASDLSSDSVPNNVETSEVEPTNDDHLSESTEQENHAEVEVPSEEHSSEATAKEAHTEENHETLAEQNAKVNHEENNQSDESTAPQDHQELENKDAVKQQSGKNVETSDNKRNEHESSQDIEADNDNVESEDDNNAEDNDNNDNAENIDQNKDDELAMPSHQIPVVNVHQLTEQEKTRVKKAVISTNKSLSESMITVGEDGSVIVNNNGKTYKLPAYITVFQAEPLEHRTDLRIGETGTFNKGFGRNVSDATVSRAVLVENITTTERGNFVDYIYTIQYNPSHGRDVRGRFYFYAPEGVELTAGGVEQLSGRGKEPRWARNAKTFGSKLNAMVYQATSPEENEYYRNLTDIKAENNYYMLSEGIDYSGNSYRAYMTATVSKEWLKQHGNKFYVAVGVATRNSVRENNRVRFIQNQYNPNSNNSNINDKNKPLGLREHYNISWERQNLPNRPLDPGFELSPDGKTLIYKYAIGHKPDQNINTDELLSLLKATAKDNANNVLHGTVKKKAERGENGYSLGTAATNDEGQYILTKLNPRDHTTSRYNIPVLDIIQPVGGSNGNYLLGGRVINIEGSGEGQDGVINKDKYNRVVSGFEIDAANNNGGGDASFSDPRIIRGAAGTNDIAKDNSAGVRGNNNYEGKTRAINKFQIYASYKQLAYLSNLNPETETNVMNLFVVPVDVTKPTVLPNETRSAISVPSVISSKEALDRFLADGAAKIVGKDNFSTNAHLTKELKVYDENDNEILLDEDNIPKNTNYKVKAFVTDEAGNTSEPLELGTLFYKVIPNQPEIVTDLTQKAAKPVVQDPIEVRSQPGSTVNLYDKDNHIIGSAVANDNGIATITPAQPIPEGNVTAKATDRAERPNTSEVSDPIKATDTTAPNKPVIRTPLAGKAGTTDPVDVQAEPGSKVTLFDKDNHKLGEAETGNDGIAHVTPTKAIPEGNVTAKATDKAETPNTSAPSDPIKATDTTPPAKPVINTRLTGKAGTQDEIEVKTEPHAKVELFDKDGHKLGEGEAGPRGIASITPTRPIPEGNVTAKATDKAETPNTSQASDPKKATDTTAPAKPVITTPF</sequence>
<evidence type="ECO:0000256" key="2">
    <source>
        <dbReference type="SAM" id="MobiDB-lite"/>
    </source>
</evidence>
<dbReference type="RefSeq" id="WP_107556873.1">
    <property type="nucleotide sequence ID" value="NZ_PZFK01000008.1"/>
</dbReference>
<gene>
    <name evidence="6" type="ORF">BU072_05105</name>
</gene>
<feature type="region of interest" description="Disordered" evidence="2">
    <location>
        <begin position="928"/>
        <end position="975"/>
    </location>
</feature>